<comment type="function">
    <text evidence="1">Component of the 60S subunit of the ribosome.</text>
</comment>
<comment type="similarity">
    <text evidence="4">In the N-terminal section; belongs to the ubiquitin family.</text>
</comment>
<keyword evidence="9" id="KW-0539">Nucleus</keyword>
<dbReference type="InterPro" id="IPR048538">
    <property type="entry name" value="Rrn7_cyclin_C"/>
</dbReference>
<keyword evidence="15" id="KW-1185">Reference proteome</keyword>
<proteinExistence type="inferred from homology"/>
<dbReference type="InterPro" id="IPR000626">
    <property type="entry name" value="Ubiquitin-like_dom"/>
</dbReference>
<dbReference type="SUPFAM" id="SSF57829">
    <property type="entry name" value="Zn-binding ribosomal proteins"/>
    <property type="match status" value="1"/>
</dbReference>
<dbReference type="InterPro" id="IPR019954">
    <property type="entry name" value="Ubiquitin_CS"/>
</dbReference>
<dbReference type="GO" id="GO:0005737">
    <property type="term" value="C:cytoplasm"/>
    <property type="evidence" value="ECO:0007669"/>
    <property type="project" value="UniProtKB-SubCell"/>
</dbReference>
<dbReference type="GO" id="GO:0005840">
    <property type="term" value="C:ribosome"/>
    <property type="evidence" value="ECO:0007669"/>
    <property type="project" value="UniProtKB-KW"/>
</dbReference>
<dbReference type="GO" id="GO:0000055">
    <property type="term" value="P:ribosomal large subunit export from nucleus"/>
    <property type="evidence" value="ECO:0007669"/>
    <property type="project" value="UniProtKB-ARBA"/>
</dbReference>
<dbReference type="GO" id="GO:0006412">
    <property type="term" value="P:translation"/>
    <property type="evidence" value="ECO:0007669"/>
    <property type="project" value="InterPro"/>
</dbReference>
<comment type="subcellular location">
    <subcellularLocation>
        <location evidence="3">Cytoplasm</location>
    </subcellularLocation>
    <subcellularLocation>
        <location evidence="2">Nucleus</location>
    </subcellularLocation>
</comment>
<dbReference type="AlphaFoldDB" id="A0A2C5WYI8"/>
<dbReference type="InterPro" id="IPR001975">
    <property type="entry name" value="Ribosomal_eL40_dom"/>
</dbReference>
<evidence type="ECO:0000256" key="6">
    <source>
        <dbReference type="ARBA" id="ARBA00022490"/>
    </source>
</evidence>
<evidence type="ECO:0000256" key="12">
    <source>
        <dbReference type="ARBA" id="ARBA00045962"/>
    </source>
</evidence>
<dbReference type="InterPro" id="IPR050158">
    <property type="entry name" value="Ubiquitin_ubiquitin-like"/>
</dbReference>
<evidence type="ECO:0000256" key="4">
    <source>
        <dbReference type="ARBA" id="ARBA00008373"/>
    </source>
</evidence>
<dbReference type="Gene3D" id="3.10.20.90">
    <property type="entry name" value="Phosphatidylinositol 3-kinase Catalytic Subunit, Chain A, domain 1"/>
    <property type="match status" value="1"/>
</dbReference>
<dbReference type="PANTHER" id="PTHR10666">
    <property type="entry name" value="UBIQUITIN"/>
    <property type="match status" value="1"/>
</dbReference>
<evidence type="ECO:0000256" key="9">
    <source>
        <dbReference type="ARBA" id="ARBA00023242"/>
    </source>
</evidence>
<dbReference type="FunFam" id="3.10.20.90:FF:000014">
    <property type="entry name" value="Ubiquitin-60S ribosomal L40 fusion"/>
    <property type="match status" value="1"/>
</dbReference>
<evidence type="ECO:0000256" key="7">
    <source>
        <dbReference type="ARBA" id="ARBA00022499"/>
    </source>
</evidence>
<dbReference type="InterPro" id="IPR038587">
    <property type="entry name" value="Ribosomal_eL40_sf"/>
</dbReference>
<evidence type="ECO:0000313" key="15">
    <source>
        <dbReference type="Proteomes" id="UP000222788"/>
    </source>
</evidence>
<gene>
    <name evidence="14" type="primary">crp-79</name>
    <name evidence="14" type="ORF">CFIMG_005492RA</name>
</gene>
<dbReference type="PROSITE" id="PS50053">
    <property type="entry name" value="UBIQUITIN_2"/>
    <property type="match status" value="1"/>
</dbReference>
<accession>A0A2C5WYI8</accession>
<dbReference type="GO" id="GO:1990904">
    <property type="term" value="C:ribonucleoprotein complex"/>
    <property type="evidence" value="ECO:0007669"/>
    <property type="project" value="UniProtKB-KW"/>
</dbReference>
<dbReference type="GO" id="GO:0003735">
    <property type="term" value="F:structural constituent of ribosome"/>
    <property type="evidence" value="ECO:0007669"/>
    <property type="project" value="InterPro"/>
</dbReference>
<evidence type="ECO:0000256" key="3">
    <source>
        <dbReference type="ARBA" id="ARBA00004496"/>
    </source>
</evidence>
<dbReference type="GO" id="GO:0016567">
    <property type="term" value="P:protein ubiquitination"/>
    <property type="evidence" value="ECO:0007669"/>
    <property type="project" value="UniProtKB-ARBA"/>
</dbReference>
<dbReference type="Proteomes" id="UP000222788">
    <property type="component" value="Unassembled WGS sequence"/>
</dbReference>
<evidence type="ECO:0000259" key="13">
    <source>
        <dbReference type="PROSITE" id="PS50053"/>
    </source>
</evidence>
<organism evidence="14 15">
    <name type="scientific">Ceratocystis fimbriata CBS 114723</name>
    <dbReference type="NCBI Taxonomy" id="1035309"/>
    <lineage>
        <taxon>Eukaryota</taxon>
        <taxon>Fungi</taxon>
        <taxon>Dikarya</taxon>
        <taxon>Ascomycota</taxon>
        <taxon>Pezizomycotina</taxon>
        <taxon>Sordariomycetes</taxon>
        <taxon>Hypocreomycetidae</taxon>
        <taxon>Microascales</taxon>
        <taxon>Ceratocystidaceae</taxon>
        <taxon>Ceratocystis</taxon>
    </lineage>
</organism>
<dbReference type="Pfam" id="PF20645">
    <property type="entry name" value="Rrn7_cyclin_C"/>
    <property type="match status" value="1"/>
</dbReference>
<comment type="caution">
    <text evidence="14">The sequence shown here is derived from an EMBL/GenBank/DDBJ whole genome shotgun (WGS) entry which is preliminary data.</text>
</comment>
<dbReference type="InterPro" id="IPR029071">
    <property type="entry name" value="Ubiquitin-like_domsf"/>
</dbReference>
<evidence type="ECO:0000313" key="14">
    <source>
        <dbReference type="EMBL" id="PHH52628.1"/>
    </source>
</evidence>
<evidence type="ECO:0000256" key="2">
    <source>
        <dbReference type="ARBA" id="ARBA00004123"/>
    </source>
</evidence>
<dbReference type="InterPro" id="IPR019956">
    <property type="entry name" value="Ubiquitin_dom"/>
</dbReference>
<dbReference type="SMART" id="SM00213">
    <property type="entry name" value="UBQ"/>
    <property type="match status" value="1"/>
</dbReference>
<dbReference type="FunFam" id="4.10.1060.50:FF:000001">
    <property type="entry name" value="ubiquitin-60S ribosomal protein L40"/>
    <property type="match status" value="1"/>
</dbReference>
<name>A0A2C5WYI8_9PEZI</name>
<dbReference type="STRING" id="1035309.A0A2C5WYI8"/>
<dbReference type="PRINTS" id="PR00348">
    <property type="entry name" value="UBIQUITIN"/>
</dbReference>
<dbReference type="CDD" id="cd01803">
    <property type="entry name" value="Ubl_ubiquitin"/>
    <property type="match status" value="1"/>
</dbReference>
<comment type="function">
    <text evidence="12">Component of the ribosome, a large ribonucleoprotein complex responsible for the synthesis of proteins in the cell. The small ribosomal subunit (SSU) binds messenger RNAs (mRNAs) and translates the encoded message by selecting cognate aminoacyl-transfer RNA (tRNA) molecules. The large subunit (LSU) contains the ribosomal catalytic site termed the peptidyl transferase center (PTC), which catalyzes the formation of peptide bonds, thereby polymerizing the amino acids delivered by tRNAs into a polypeptide chain. The nascent polypeptides leave the ribosome through a tunnel in the LSU and interact with protein factors that function in enzymatic processing, targeting, and the membrane insertion of nascent chains at the exit of the ribosomal tunnel. eL40 is essential for translation of a subset of cellular transcripts, including stress response transcripts, such as DDR2.</text>
</comment>
<dbReference type="Pfam" id="PF00240">
    <property type="entry name" value="ubiquitin"/>
    <property type="match status" value="1"/>
</dbReference>
<protein>
    <submittedName>
        <fullName evidence="14">Ubiquitin-60S ribosomal protein L40</fullName>
    </submittedName>
</protein>
<keyword evidence="7" id="KW-1017">Isopeptide bond</keyword>
<comment type="subunit">
    <text evidence="11">Part of the 60S ribosomal subunit.</text>
</comment>
<keyword evidence="8 14" id="KW-0689">Ribosomal protein</keyword>
<reference evidence="14 15" key="1">
    <citation type="journal article" date="2013" name="Fungal Biol.">
        <title>Analysis of microsatellite markers in the genome of the plant pathogen Ceratocystis fimbriata.</title>
        <authorList>
            <person name="Simpson M.C."/>
            <person name="Wilken P.M."/>
            <person name="Coetzee M.P."/>
            <person name="Wingfield M.J."/>
            <person name="Wingfield B.D."/>
        </authorList>
    </citation>
    <scope>NUCLEOTIDE SEQUENCE [LARGE SCALE GENOMIC DNA]</scope>
    <source>
        <strain evidence="14 15">CBS 114723</strain>
    </source>
</reference>
<evidence type="ECO:0000256" key="11">
    <source>
        <dbReference type="ARBA" id="ARBA00035124"/>
    </source>
</evidence>
<dbReference type="InterPro" id="IPR048540">
    <property type="entry name" value="Rrn7_cyclin_N"/>
</dbReference>
<evidence type="ECO:0000256" key="5">
    <source>
        <dbReference type="ARBA" id="ARBA00010570"/>
    </source>
</evidence>
<dbReference type="SUPFAM" id="SSF54236">
    <property type="entry name" value="Ubiquitin-like"/>
    <property type="match status" value="1"/>
</dbReference>
<dbReference type="SMART" id="SM01377">
    <property type="entry name" value="Ribosomal_L40e"/>
    <property type="match status" value="1"/>
</dbReference>
<comment type="similarity">
    <text evidence="5">In the C-terminal section; belongs to the eukaryotic ribosomal protein eL40 family.</text>
</comment>
<dbReference type="Pfam" id="PF01020">
    <property type="entry name" value="Ribosomal_L40e"/>
    <property type="match status" value="1"/>
</dbReference>
<dbReference type="Pfam" id="PF20644">
    <property type="entry name" value="Rrn7_cyclin_N"/>
    <property type="match status" value="1"/>
</dbReference>
<feature type="domain" description="Ubiquitin-like" evidence="13">
    <location>
        <begin position="335"/>
        <end position="410"/>
    </location>
</feature>
<keyword evidence="6" id="KW-0963">Cytoplasm</keyword>
<dbReference type="EMBL" id="APWK03000060">
    <property type="protein sequence ID" value="PHH52628.1"/>
    <property type="molecule type" value="Genomic_DNA"/>
</dbReference>
<dbReference type="Gene3D" id="4.10.1060.50">
    <property type="match status" value="1"/>
</dbReference>
<dbReference type="GO" id="GO:0005634">
    <property type="term" value="C:nucleus"/>
    <property type="evidence" value="ECO:0007669"/>
    <property type="project" value="UniProtKB-SubCell"/>
</dbReference>
<reference evidence="14 15" key="2">
    <citation type="journal article" date="2013" name="IMA Fungus">
        <title>IMA Genome-F 1: Ceratocystis fimbriata: Draft nuclear genome sequence for the plant pathogen, Ceratocystis fimbriata.</title>
        <authorList>
            <person name="Wilken P.M."/>
            <person name="Steenkamp E.T."/>
            <person name="Wingfield M.J."/>
            <person name="de Beer Z.W."/>
            <person name="Wingfield B.D."/>
        </authorList>
    </citation>
    <scope>NUCLEOTIDE SEQUENCE [LARGE SCALE GENOMIC DNA]</scope>
    <source>
        <strain evidence="14 15">CBS 114723</strain>
    </source>
</reference>
<evidence type="ECO:0000256" key="1">
    <source>
        <dbReference type="ARBA" id="ARBA00002241"/>
    </source>
</evidence>
<dbReference type="InterPro" id="IPR011332">
    <property type="entry name" value="Ribosomal_zn-bd"/>
</dbReference>
<sequence length="462" mass="52829">METLGLCYLGCLLLRIPTKIGDIFLWAKTNRLPYVHAYEIIPKNLTERLPQPYPRMLKFPMRVPIRGNDLHATILKLGLSYDVNYSLKFPPISYYSCALDYARSLGLPVEIVAVVKQFTAFLQITYNLPTTKSRIRLVDQPEVQLISLIVAIVKHFFPFNSTSGIQNKPEYLPTVDWSVWAKHMISNRDDKSEVIDYSGLSGEDIVSMSEEEEMRFLKHALMFSKVDDGTNRLLNFFPFSIQEKYQNGKQPVINRGKSPDLVAIQMEGLEYRGSGQDTEVPYFSISDRTENDLSEEARLFYKEAATQSGLDIQTLIQGVDMVEAQIQSAERQRKKQFFVKTLTGKTITLEVESSDTIDNVKSKIQDKEGIPPDQQRLIFAGKQLEDGRTLSDYNIQKESTLHLVLRLRGGIIEPSLKALASKFNCDKMICRKCYARLPPRATNCRKRKCGHTNQLRPKKKLK</sequence>
<dbReference type="OrthoDB" id="428577at2759"/>
<keyword evidence="10" id="KW-0687">Ribonucleoprotein</keyword>
<evidence type="ECO:0000256" key="8">
    <source>
        <dbReference type="ARBA" id="ARBA00022980"/>
    </source>
</evidence>
<dbReference type="PROSITE" id="PS00299">
    <property type="entry name" value="UBIQUITIN_1"/>
    <property type="match status" value="1"/>
</dbReference>
<evidence type="ECO:0000256" key="10">
    <source>
        <dbReference type="ARBA" id="ARBA00023274"/>
    </source>
</evidence>